<evidence type="ECO:0000256" key="4">
    <source>
        <dbReference type="ARBA" id="ARBA00022490"/>
    </source>
</evidence>
<feature type="region of interest" description="Disordered" evidence="13">
    <location>
        <begin position="816"/>
        <end position="835"/>
    </location>
</feature>
<dbReference type="PANTHER" id="PTHR12756">
    <property type="entry name" value="CYTOSOLIC CARBOXYPEPTIDASE"/>
    <property type="match status" value="1"/>
</dbReference>
<feature type="domain" description="Peptidase M14" evidence="14">
    <location>
        <begin position="152"/>
        <end position="521"/>
    </location>
</feature>
<proteinExistence type="inferred from homology"/>
<keyword evidence="15" id="KW-1185">Reference proteome</keyword>
<dbReference type="PROSITE" id="PS52035">
    <property type="entry name" value="PEPTIDASE_M14"/>
    <property type="match status" value="1"/>
</dbReference>
<accession>A0ABM1M386</accession>
<dbReference type="InterPro" id="IPR050821">
    <property type="entry name" value="Cytosolic_carboxypeptidase"/>
</dbReference>
<evidence type="ECO:0000256" key="7">
    <source>
        <dbReference type="ARBA" id="ARBA00022801"/>
    </source>
</evidence>
<feature type="compositionally biased region" description="Basic residues" evidence="13">
    <location>
        <begin position="817"/>
        <end position="835"/>
    </location>
</feature>
<feature type="compositionally biased region" description="Polar residues" evidence="13">
    <location>
        <begin position="642"/>
        <end position="668"/>
    </location>
</feature>
<evidence type="ECO:0000256" key="5">
    <source>
        <dbReference type="ARBA" id="ARBA00022670"/>
    </source>
</evidence>
<evidence type="ECO:0000256" key="3">
    <source>
        <dbReference type="ARBA" id="ARBA00005988"/>
    </source>
</evidence>
<reference evidence="16 17" key="1">
    <citation type="submission" date="2025-05" db="UniProtKB">
        <authorList>
            <consortium name="RefSeq"/>
        </authorList>
    </citation>
    <scope>IDENTIFICATION</scope>
    <source>
        <tissue evidence="16 17">Whole Larva</tissue>
    </source>
</reference>
<comment type="similarity">
    <text evidence="3 12">Belongs to the peptidase M14 family.</text>
</comment>
<evidence type="ECO:0000256" key="12">
    <source>
        <dbReference type="PROSITE-ProRule" id="PRU01379"/>
    </source>
</evidence>
<keyword evidence="6" id="KW-0479">Metal-binding</keyword>
<evidence type="ECO:0000256" key="13">
    <source>
        <dbReference type="SAM" id="MobiDB-lite"/>
    </source>
</evidence>
<keyword evidence="4" id="KW-0963">Cytoplasm</keyword>
<dbReference type="Gene3D" id="2.60.40.3120">
    <property type="match status" value="1"/>
</dbReference>
<feature type="region of interest" description="Disordered" evidence="13">
    <location>
        <begin position="642"/>
        <end position="690"/>
    </location>
</feature>
<evidence type="ECO:0000256" key="10">
    <source>
        <dbReference type="ARBA" id="ARBA00024524"/>
    </source>
</evidence>
<dbReference type="Proteomes" id="UP000695000">
    <property type="component" value="Unplaced"/>
</dbReference>
<dbReference type="PANTHER" id="PTHR12756:SF12">
    <property type="entry name" value="CYTOSOLIC CARBOXYPEPTIDASE-LIKE PROTEIN 5"/>
    <property type="match status" value="1"/>
</dbReference>
<feature type="active site" description="Proton donor/acceptor" evidence="12">
    <location>
        <position position="491"/>
    </location>
</feature>
<dbReference type="CDD" id="cd06236">
    <property type="entry name" value="M14_AGBL5_like"/>
    <property type="match status" value="1"/>
</dbReference>
<comment type="cofactor">
    <cofactor evidence="1">
        <name>Zn(2+)</name>
        <dbReference type="ChEBI" id="CHEBI:29105"/>
    </cofactor>
</comment>
<evidence type="ECO:0000256" key="9">
    <source>
        <dbReference type="ARBA" id="ARBA00023049"/>
    </source>
</evidence>
<name>A0ABM1M386_NICVS</name>
<dbReference type="RefSeq" id="XP_017769035.1">
    <property type="nucleotide sequence ID" value="XM_017913546.1"/>
</dbReference>
<gene>
    <name evidence="16 17" type="primary">LOC108557141</name>
</gene>
<organism evidence="15 17">
    <name type="scientific">Nicrophorus vespilloides</name>
    <name type="common">Boreal carrion beetle</name>
    <dbReference type="NCBI Taxonomy" id="110193"/>
    <lineage>
        <taxon>Eukaryota</taxon>
        <taxon>Metazoa</taxon>
        <taxon>Ecdysozoa</taxon>
        <taxon>Arthropoda</taxon>
        <taxon>Hexapoda</taxon>
        <taxon>Insecta</taxon>
        <taxon>Pterygota</taxon>
        <taxon>Neoptera</taxon>
        <taxon>Endopterygota</taxon>
        <taxon>Coleoptera</taxon>
        <taxon>Polyphaga</taxon>
        <taxon>Staphyliniformia</taxon>
        <taxon>Silphidae</taxon>
        <taxon>Nicrophorinae</taxon>
        <taxon>Nicrophorus</taxon>
    </lineage>
</organism>
<keyword evidence="8" id="KW-0862">Zinc</keyword>
<dbReference type="SUPFAM" id="SSF53187">
    <property type="entry name" value="Zn-dependent exopeptidases"/>
    <property type="match status" value="1"/>
</dbReference>
<dbReference type="EC" id="3.4.17.24" evidence="11"/>
<keyword evidence="5" id="KW-0645">Protease</keyword>
<dbReference type="Pfam" id="PF00246">
    <property type="entry name" value="Peptidase_M14"/>
    <property type="match status" value="1"/>
</dbReference>
<dbReference type="InterPro" id="IPR000834">
    <property type="entry name" value="Peptidase_M14"/>
</dbReference>
<protein>
    <recommendedName>
        <fullName evidence="11">tubulin-glutamate carboxypeptidase</fullName>
        <ecNumber evidence="11">3.4.17.24</ecNumber>
    </recommendedName>
</protein>
<comment type="catalytic activity">
    <reaction evidence="10">
        <text>C-terminal L-alpha-aminoacyl-L-glutamyl-L-glutamyl-[tubulin] + H2O = C-terminal L-alpha-aminoacyl-L-glutamyl-[tubulin] + L-glutamate</text>
        <dbReference type="Rhea" id="RHEA:63792"/>
        <dbReference type="Rhea" id="RHEA-COMP:16435"/>
        <dbReference type="Rhea" id="RHEA-COMP:16436"/>
        <dbReference type="ChEBI" id="CHEBI:15377"/>
        <dbReference type="ChEBI" id="CHEBI:29985"/>
        <dbReference type="ChEBI" id="CHEBI:149555"/>
        <dbReference type="ChEBI" id="CHEBI:149556"/>
        <dbReference type="EC" id="3.4.17.24"/>
    </reaction>
    <physiologicalReaction direction="left-to-right" evidence="10">
        <dbReference type="Rhea" id="RHEA:63793"/>
    </physiologicalReaction>
</comment>
<evidence type="ECO:0000313" key="15">
    <source>
        <dbReference type="Proteomes" id="UP000695000"/>
    </source>
</evidence>
<dbReference type="InterPro" id="IPR034286">
    <property type="entry name" value="M14_AGBL5-like"/>
</dbReference>
<evidence type="ECO:0000256" key="6">
    <source>
        <dbReference type="ARBA" id="ARBA00022723"/>
    </source>
</evidence>
<dbReference type="RefSeq" id="XP_017769036.1">
    <property type="nucleotide sequence ID" value="XM_017913547.1"/>
</dbReference>
<evidence type="ECO:0000256" key="11">
    <source>
        <dbReference type="ARBA" id="ARBA00026108"/>
    </source>
</evidence>
<evidence type="ECO:0000313" key="17">
    <source>
        <dbReference type="RefSeq" id="XP_017769036.1"/>
    </source>
</evidence>
<evidence type="ECO:0000259" key="14">
    <source>
        <dbReference type="PROSITE" id="PS52035"/>
    </source>
</evidence>
<evidence type="ECO:0000256" key="1">
    <source>
        <dbReference type="ARBA" id="ARBA00001947"/>
    </source>
</evidence>
<dbReference type="GeneID" id="108557141"/>
<evidence type="ECO:0000313" key="16">
    <source>
        <dbReference type="RefSeq" id="XP_017769035.1"/>
    </source>
</evidence>
<keyword evidence="9" id="KW-0482">Metalloprotease</keyword>
<evidence type="ECO:0000256" key="8">
    <source>
        <dbReference type="ARBA" id="ARBA00022833"/>
    </source>
</evidence>
<evidence type="ECO:0000256" key="2">
    <source>
        <dbReference type="ARBA" id="ARBA00004496"/>
    </source>
</evidence>
<dbReference type="Gene3D" id="3.40.630.10">
    <property type="entry name" value="Zn peptidases"/>
    <property type="match status" value="2"/>
</dbReference>
<sequence>MDGYECAGFHFYSNFDSANLCRVEYVGTPENKINSSSFTGKQDIPNVEFNLWTKPDCAGTEFENGNRTWFYFGVKGTVPSALIKFNIVDLNKQAKLYSQGMGPVFRILPGKGHWERIIDKPTFNNEKNVFTLSFKCKAPENVNSVLYLAFTYPYSYADLQSKLALIDNRFSADDDLNSKDDIYYVRERVCDSLEGRRMDLITITSFHGISSERETRLTNLFPDPNTLRPYRFVDKKVIFISARVHPGETPSSFVFNGFLNLLLTRDDTVAIVLRRNYVFKLVPCLNPDGVVNGHYRTDTRGVNLNRVYLNPNVTDHPTISAARALIRYYHYGFEKEDDEREEGLSTEVSHITIDSKKEAWCSKCKALVELQEKSGSCGHCGEFLECNNSFGGDTKNPDASGLFLYVDMHGHASKKGIFMYGNHFDDVDCNVKCMLLPKLMSINNHNFHFTACNFTERNMYLKDKRDGMSKEGSGRVAVFKLTGLVQSYTLECNYNTGRLVNVLPPTIKETAKAIHNVLVPPKYTPHVFEEVGRAIGISILDLINQNPYTRLPHSEYHSLNGLREWLRVRCASGLGDLSKPKVIRHAVSHHSSSMNVAQGKVGGSRSVIVKSRSLNKFGAKKMKQLKKDKLAVAGIVSSTPQPSCSELVTPSTSGRPARTNNLKTSKSLNMRPRVKNQEKHRPNSSQSTVNHIAKNIQNTSAKCKVNNSKEKTEPDGSIKLTEICFVKDPDGKKMIAKYQNDKKLDDEKLIVAWDASNSNAQVFSQKSRVPGGFLASTSSQKRTFRVHNFQKAAPANPSYKVKRNIYKKINAGDGKIKKTKILKKKQKERNKKDHT</sequence>
<comment type="subcellular location">
    <subcellularLocation>
        <location evidence="2">Cytoplasm</location>
    </subcellularLocation>
</comment>
<keyword evidence="7" id="KW-0378">Hydrolase</keyword>